<dbReference type="PANTHER" id="PTHR33572:SF17">
    <property type="entry name" value="SEXUAL DEVELOPMENT REGULATOR VELC"/>
    <property type="match status" value="1"/>
</dbReference>
<evidence type="ECO:0000256" key="1">
    <source>
        <dbReference type="ARBA" id="ARBA00004123"/>
    </source>
</evidence>
<keyword evidence="9" id="KW-1185">Reference proteome</keyword>
<feature type="compositionally biased region" description="Low complexity" evidence="6">
    <location>
        <begin position="18"/>
        <end position="37"/>
    </location>
</feature>
<reference evidence="8 9" key="1">
    <citation type="submission" date="2017-10" db="EMBL/GenBank/DDBJ databases">
        <title>Comparative genomics in systemic dimorphic fungi from Ajellomycetaceae.</title>
        <authorList>
            <person name="Munoz J.F."/>
            <person name="Mcewen J.G."/>
            <person name="Clay O.K."/>
            <person name="Cuomo C.A."/>
        </authorList>
    </citation>
    <scope>NUCLEOTIDE SEQUENCE [LARGE SCALE GENOMIC DNA]</scope>
    <source>
        <strain evidence="8 9">UAMH7299</strain>
    </source>
</reference>
<keyword evidence="3" id="KW-0805">Transcription regulation</keyword>
<dbReference type="Proteomes" id="UP000224634">
    <property type="component" value="Unassembled WGS sequence"/>
</dbReference>
<dbReference type="PANTHER" id="PTHR33572">
    <property type="entry name" value="SPORE DEVELOPMENT REGULATOR VOSA"/>
    <property type="match status" value="1"/>
</dbReference>
<dbReference type="GO" id="GO:0030435">
    <property type="term" value="P:sporulation resulting in formation of a cellular spore"/>
    <property type="evidence" value="ECO:0007669"/>
    <property type="project" value="UniProtKB-KW"/>
</dbReference>
<dbReference type="Pfam" id="PF11754">
    <property type="entry name" value="Velvet"/>
    <property type="match status" value="1"/>
</dbReference>
<protein>
    <recommendedName>
        <fullName evidence="7">Velvet domain-containing protein</fullName>
    </recommendedName>
</protein>
<evidence type="ECO:0000313" key="9">
    <source>
        <dbReference type="Proteomes" id="UP000224634"/>
    </source>
</evidence>
<comment type="caution">
    <text evidence="8">The sequence shown here is derived from an EMBL/GenBank/DDBJ whole genome shotgun (WGS) entry which is preliminary data.</text>
</comment>
<evidence type="ECO:0000256" key="6">
    <source>
        <dbReference type="SAM" id="MobiDB-lite"/>
    </source>
</evidence>
<feature type="compositionally biased region" description="Low complexity" evidence="6">
    <location>
        <begin position="318"/>
        <end position="327"/>
    </location>
</feature>
<sequence length="437" mass="47760">MDPREDRTPSSTAAPDNSSYLFPPSSSPSRQSRCLSPFTPRTLVSGARRPDRAQSEDTVGTLQPHAWSRQEVHGTRIGLTRTPEISGNLSQRTSGLIPGQHVVSSTSTPGFANIRSIHSRSDETARFSQPTETYPTALQGRVVSPSRQSNTSASVPSGFAHLIHPQQGLAPPEPAQNSRLRLFVRQQPIAARACVAGDKGRRCIDPTPILQLLITDFSPSSQGDLDVLIHNTYVVGCHLFSISRTYSDGKEDRVECSIILDACLRGGKRSSRSSLQAGDVSQVPQKREVKILAGYHFVSPFYVDADPEPASAPPHPQSAPRSQQQQQQRDKTRTSANPSTFFIFPDICVRTAGLYRLQFTLIETTVGAPSILHETWSEPFRVYVAKDFPGMRPTPYLARQLKLLGAGGIKIRGESRRRGGGRTGRGGQEDADEDEDG</sequence>
<keyword evidence="4" id="KW-0804">Transcription</keyword>
<feature type="compositionally biased region" description="Polar residues" evidence="6">
    <location>
        <begin position="145"/>
        <end position="154"/>
    </location>
</feature>
<dbReference type="InterPro" id="IPR037525">
    <property type="entry name" value="Velvet_dom"/>
</dbReference>
<dbReference type="InterPro" id="IPR038491">
    <property type="entry name" value="Velvet_dom_sf"/>
</dbReference>
<feature type="compositionally biased region" description="Polar residues" evidence="6">
    <location>
        <begin position="126"/>
        <end position="136"/>
    </location>
</feature>
<proteinExistence type="predicted"/>
<dbReference type="AlphaFoldDB" id="A0A2B7YKA3"/>
<evidence type="ECO:0000313" key="8">
    <source>
        <dbReference type="EMBL" id="PGH21620.1"/>
    </source>
</evidence>
<organism evidence="8 9">
    <name type="scientific">Polytolypa hystricis (strain UAMH7299)</name>
    <dbReference type="NCBI Taxonomy" id="1447883"/>
    <lineage>
        <taxon>Eukaryota</taxon>
        <taxon>Fungi</taxon>
        <taxon>Dikarya</taxon>
        <taxon>Ascomycota</taxon>
        <taxon>Pezizomycotina</taxon>
        <taxon>Eurotiomycetes</taxon>
        <taxon>Eurotiomycetidae</taxon>
        <taxon>Onygenales</taxon>
        <taxon>Onygenales incertae sedis</taxon>
        <taxon>Polytolypa</taxon>
    </lineage>
</organism>
<feature type="region of interest" description="Disordered" evidence="6">
    <location>
        <begin position="306"/>
        <end position="338"/>
    </location>
</feature>
<evidence type="ECO:0000256" key="3">
    <source>
        <dbReference type="ARBA" id="ARBA00023015"/>
    </source>
</evidence>
<gene>
    <name evidence="8" type="ORF">AJ80_03053</name>
</gene>
<dbReference type="EMBL" id="PDNA01000032">
    <property type="protein sequence ID" value="PGH21620.1"/>
    <property type="molecule type" value="Genomic_DNA"/>
</dbReference>
<dbReference type="Gene3D" id="2.60.40.3960">
    <property type="entry name" value="Velvet domain"/>
    <property type="match status" value="1"/>
</dbReference>
<evidence type="ECO:0000256" key="2">
    <source>
        <dbReference type="ARBA" id="ARBA00022969"/>
    </source>
</evidence>
<evidence type="ECO:0000259" key="7">
    <source>
        <dbReference type="PROSITE" id="PS51821"/>
    </source>
</evidence>
<keyword evidence="2" id="KW-0749">Sporulation</keyword>
<accession>A0A2B7YKA3</accession>
<feature type="region of interest" description="Disordered" evidence="6">
    <location>
        <begin position="412"/>
        <end position="437"/>
    </location>
</feature>
<evidence type="ECO:0000256" key="4">
    <source>
        <dbReference type="ARBA" id="ARBA00023163"/>
    </source>
</evidence>
<dbReference type="OrthoDB" id="3056235at2759"/>
<evidence type="ECO:0000256" key="5">
    <source>
        <dbReference type="ARBA" id="ARBA00023242"/>
    </source>
</evidence>
<dbReference type="InterPro" id="IPR021740">
    <property type="entry name" value="Velvet"/>
</dbReference>
<dbReference type="GO" id="GO:0005634">
    <property type="term" value="C:nucleus"/>
    <property type="evidence" value="ECO:0007669"/>
    <property type="project" value="UniProtKB-SubCell"/>
</dbReference>
<feature type="region of interest" description="Disordered" evidence="6">
    <location>
        <begin position="1"/>
        <end position="62"/>
    </location>
</feature>
<comment type="subcellular location">
    <subcellularLocation>
        <location evidence="1">Nucleus</location>
    </subcellularLocation>
</comment>
<feature type="region of interest" description="Disordered" evidence="6">
    <location>
        <begin position="120"/>
        <end position="154"/>
    </location>
</feature>
<dbReference type="STRING" id="1447883.A0A2B7YKA3"/>
<keyword evidence="5" id="KW-0539">Nucleus</keyword>
<name>A0A2B7YKA3_POLH7</name>
<dbReference type="PROSITE" id="PS51821">
    <property type="entry name" value="VELVET"/>
    <property type="match status" value="1"/>
</dbReference>
<feature type="domain" description="Velvet" evidence="7">
    <location>
        <begin position="175"/>
        <end position="414"/>
    </location>
</feature>